<evidence type="ECO:0000313" key="1">
    <source>
        <dbReference type="EMBL" id="CUS35977.1"/>
    </source>
</evidence>
<name>A0A0S4LGF6_9BACT</name>
<gene>
    <name evidence="1" type="ORF">COMA1_20573</name>
</gene>
<evidence type="ECO:0000313" key="2">
    <source>
        <dbReference type="Proteomes" id="UP000199032"/>
    </source>
</evidence>
<dbReference type="Proteomes" id="UP000199032">
    <property type="component" value="Unassembled WGS sequence"/>
</dbReference>
<protein>
    <submittedName>
        <fullName evidence="1">Uncharacterized protein</fullName>
    </submittedName>
</protein>
<dbReference type="EMBL" id="CZQA01000008">
    <property type="protein sequence ID" value="CUS35977.1"/>
    <property type="molecule type" value="Genomic_DNA"/>
</dbReference>
<dbReference type="AlphaFoldDB" id="A0A0S4LGF6"/>
<proteinExistence type="predicted"/>
<reference evidence="1 2" key="1">
    <citation type="submission" date="2015-10" db="EMBL/GenBank/DDBJ databases">
        <authorList>
            <person name="Gilbert D.G."/>
        </authorList>
    </citation>
    <scope>NUCLEOTIDE SEQUENCE [LARGE SCALE GENOMIC DNA]</scope>
    <source>
        <strain evidence="1">COMA1</strain>
    </source>
</reference>
<keyword evidence="2" id="KW-1185">Reference proteome</keyword>
<organism evidence="1 2">
    <name type="scientific">Candidatus Nitrospira nitrosa</name>
    <dbReference type="NCBI Taxonomy" id="1742972"/>
    <lineage>
        <taxon>Bacteria</taxon>
        <taxon>Pseudomonadati</taxon>
        <taxon>Nitrospirota</taxon>
        <taxon>Nitrospiria</taxon>
        <taxon>Nitrospirales</taxon>
        <taxon>Nitrospiraceae</taxon>
        <taxon>Nitrospira</taxon>
    </lineage>
</organism>
<accession>A0A0S4LGF6</accession>
<sequence>MWLPIVNTVGSPTHTCLNGQVTHLKPSRDQLLHPVYLQDIYKPLTQITS</sequence>